<name>A0ABQ5FLR0_9ASTR</name>
<dbReference type="EMBL" id="BQNB010017499">
    <property type="protein sequence ID" value="GJT63904.1"/>
    <property type="molecule type" value="Genomic_DNA"/>
</dbReference>
<evidence type="ECO:0000313" key="1">
    <source>
        <dbReference type="EMBL" id="GJT63904.1"/>
    </source>
</evidence>
<accession>A0ABQ5FLR0</accession>
<evidence type="ECO:0000313" key="2">
    <source>
        <dbReference type="Proteomes" id="UP001151760"/>
    </source>
</evidence>
<keyword evidence="2" id="KW-1185">Reference proteome</keyword>
<reference evidence="1" key="1">
    <citation type="journal article" date="2022" name="Int. J. Mol. Sci.">
        <title>Draft Genome of Tanacetum Coccineum: Genomic Comparison of Closely Related Tanacetum-Family Plants.</title>
        <authorList>
            <person name="Yamashiro T."/>
            <person name="Shiraishi A."/>
            <person name="Nakayama K."/>
            <person name="Satake H."/>
        </authorList>
    </citation>
    <scope>NUCLEOTIDE SEQUENCE</scope>
</reference>
<gene>
    <name evidence="1" type="ORF">Tco_1015384</name>
</gene>
<dbReference type="Proteomes" id="UP001151760">
    <property type="component" value="Unassembled WGS sequence"/>
</dbReference>
<organism evidence="1 2">
    <name type="scientific">Tanacetum coccineum</name>
    <dbReference type="NCBI Taxonomy" id="301880"/>
    <lineage>
        <taxon>Eukaryota</taxon>
        <taxon>Viridiplantae</taxon>
        <taxon>Streptophyta</taxon>
        <taxon>Embryophyta</taxon>
        <taxon>Tracheophyta</taxon>
        <taxon>Spermatophyta</taxon>
        <taxon>Magnoliopsida</taxon>
        <taxon>eudicotyledons</taxon>
        <taxon>Gunneridae</taxon>
        <taxon>Pentapetalae</taxon>
        <taxon>asterids</taxon>
        <taxon>campanulids</taxon>
        <taxon>Asterales</taxon>
        <taxon>Asteraceae</taxon>
        <taxon>Asteroideae</taxon>
        <taxon>Anthemideae</taxon>
        <taxon>Anthemidinae</taxon>
        <taxon>Tanacetum</taxon>
    </lineage>
</organism>
<protein>
    <submittedName>
        <fullName evidence="1">Uncharacterized protein</fullName>
    </submittedName>
</protein>
<comment type="caution">
    <text evidence="1">The sequence shown here is derived from an EMBL/GenBank/DDBJ whole genome shotgun (WGS) entry which is preliminary data.</text>
</comment>
<proteinExistence type="predicted"/>
<sequence length="151" mass="16870">MFCEVFDKWRCDDLASRPSQAAIEEQTTVIHVIPTKGCVYKDTDDDPESDVRIVKRRLGEPQLAQSLFILYLLTPNVSVAQPTPSSSTNRRILTQYKEKRSRACDTGTGVNTRRRNVVRKANLNRIDANHVSLLAGNNGEGSSSTHNAGRR</sequence>
<reference evidence="1" key="2">
    <citation type="submission" date="2022-01" db="EMBL/GenBank/DDBJ databases">
        <authorList>
            <person name="Yamashiro T."/>
            <person name="Shiraishi A."/>
            <person name="Satake H."/>
            <person name="Nakayama K."/>
        </authorList>
    </citation>
    <scope>NUCLEOTIDE SEQUENCE</scope>
</reference>